<evidence type="ECO:0000256" key="3">
    <source>
        <dbReference type="ARBA" id="ARBA00023237"/>
    </source>
</evidence>
<evidence type="ECO:0000313" key="7">
    <source>
        <dbReference type="EMBL" id="KYG74497.1"/>
    </source>
</evidence>
<reference evidence="7" key="1">
    <citation type="submission" date="2016-01" db="EMBL/GenBank/DDBJ databases">
        <title>Genome sequencing of Roseivirga ehrenbergii KMM 6017.</title>
        <authorList>
            <person name="Selvaratnam C."/>
            <person name="Thevarajoo S."/>
            <person name="Goh K.M."/>
            <person name="Ee R."/>
            <person name="Chan K.-G."/>
            <person name="Chong C.S."/>
        </authorList>
    </citation>
    <scope>NUCLEOTIDE SEQUENCE [LARGE SCALE GENOMIC DNA]</scope>
    <source>
        <strain evidence="7">KMM 6017</strain>
    </source>
</reference>
<protein>
    <recommendedName>
        <fullName evidence="6">OmpA-like domain-containing protein</fullName>
    </recommendedName>
</protein>
<keyword evidence="2 4" id="KW-0472">Membrane</keyword>
<keyword evidence="8" id="KW-1185">Reference proteome</keyword>
<dbReference type="GO" id="GO:0009279">
    <property type="term" value="C:cell outer membrane"/>
    <property type="evidence" value="ECO:0007669"/>
    <property type="project" value="UniProtKB-SubCell"/>
</dbReference>
<dbReference type="PRINTS" id="PR01021">
    <property type="entry name" value="OMPADOMAIN"/>
</dbReference>
<dbReference type="OrthoDB" id="9782229at2"/>
<dbReference type="Pfam" id="PF00691">
    <property type="entry name" value="OmpA"/>
    <property type="match status" value="1"/>
</dbReference>
<dbReference type="Gene3D" id="3.30.1330.60">
    <property type="entry name" value="OmpA-like domain"/>
    <property type="match status" value="1"/>
</dbReference>
<organism evidence="7 8">
    <name type="scientific">Roseivirga ehrenbergii (strain DSM 102268 / JCM 13514 / KCTC 12282 / NCIMB 14502 / KMM 6017)</name>
    <dbReference type="NCBI Taxonomy" id="279360"/>
    <lineage>
        <taxon>Bacteria</taxon>
        <taxon>Pseudomonadati</taxon>
        <taxon>Bacteroidota</taxon>
        <taxon>Cytophagia</taxon>
        <taxon>Cytophagales</taxon>
        <taxon>Roseivirgaceae</taxon>
        <taxon>Roseivirga</taxon>
    </lineage>
</organism>
<evidence type="ECO:0000256" key="2">
    <source>
        <dbReference type="ARBA" id="ARBA00023136"/>
    </source>
</evidence>
<dbReference type="STRING" id="279360.MB14_04605"/>
<dbReference type="PANTHER" id="PTHR30329">
    <property type="entry name" value="STATOR ELEMENT OF FLAGELLAR MOTOR COMPLEX"/>
    <property type="match status" value="1"/>
</dbReference>
<dbReference type="SUPFAM" id="SSF103088">
    <property type="entry name" value="OmpA-like"/>
    <property type="match status" value="1"/>
</dbReference>
<dbReference type="InterPro" id="IPR006665">
    <property type="entry name" value="OmpA-like"/>
</dbReference>
<sequence>MKSLLVAILIFACLPTNAQGVGEPSYIRSVFFRGGSSYVSSQDSKQLLAFLDSIPSVHNFMITVHSHTDDVGGSEYNEVLSEARSQSVIKILLENKDIKKESIEIKDFGLFNPTYDNSTNYGRRMNRRVDIIFWLTI</sequence>
<feature type="signal peptide" evidence="5">
    <location>
        <begin position="1"/>
        <end position="18"/>
    </location>
</feature>
<comment type="subcellular location">
    <subcellularLocation>
        <location evidence="1">Cell outer membrane</location>
    </subcellularLocation>
</comment>
<keyword evidence="5" id="KW-0732">Signal</keyword>
<dbReference type="InterPro" id="IPR036737">
    <property type="entry name" value="OmpA-like_sf"/>
</dbReference>
<dbReference type="PANTHER" id="PTHR30329:SF21">
    <property type="entry name" value="LIPOPROTEIN YIAD-RELATED"/>
    <property type="match status" value="1"/>
</dbReference>
<dbReference type="CDD" id="cd07185">
    <property type="entry name" value="OmpA_C-like"/>
    <property type="match status" value="1"/>
</dbReference>
<dbReference type="Proteomes" id="UP000075583">
    <property type="component" value="Unassembled WGS sequence"/>
</dbReference>
<evidence type="ECO:0000256" key="5">
    <source>
        <dbReference type="SAM" id="SignalP"/>
    </source>
</evidence>
<dbReference type="EMBL" id="LQZQ01000045">
    <property type="protein sequence ID" value="KYG74497.1"/>
    <property type="molecule type" value="Genomic_DNA"/>
</dbReference>
<dbReference type="RefSeq" id="WP_062591603.1">
    <property type="nucleotide sequence ID" value="NZ_LQZQ01000045.1"/>
</dbReference>
<evidence type="ECO:0000256" key="1">
    <source>
        <dbReference type="ARBA" id="ARBA00004442"/>
    </source>
</evidence>
<gene>
    <name evidence="7" type="ORF">MB14_04605</name>
</gene>
<feature type="domain" description="OmpA-like" evidence="6">
    <location>
        <begin position="19"/>
        <end position="137"/>
    </location>
</feature>
<evidence type="ECO:0000259" key="6">
    <source>
        <dbReference type="PROSITE" id="PS51123"/>
    </source>
</evidence>
<proteinExistence type="predicted"/>
<feature type="chain" id="PRO_5007574260" description="OmpA-like domain-containing protein" evidence="5">
    <location>
        <begin position="19"/>
        <end position="137"/>
    </location>
</feature>
<comment type="caution">
    <text evidence="7">The sequence shown here is derived from an EMBL/GenBank/DDBJ whole genome shotgun (WGS) entry which is preliminary data.</text>
</comment>
<name>A0A150X6X6_ROSEK</name>
<dbReference type="InterPro" id="IPR050330">
    <property type="entry name" value="Bact_OuterMem_StrucFunc"/>
</dbReference>
<dbReference type="InterPro" id="IPR006664">
    <property type="entry name" value="OMP_bac"/>
</dbReference>
<keyword evidence="3" id="KW-0998">Cell outer membrane</keyword>
<evidence type="ECO:0000313" key="8">
    <source>
        <dbReference type="Proteomes" id="UP000075583"/>
    </source>
</evidence>
<dbReference type="AlphaFoldDB" id="A0A150X6X6"/>
<dbReference type="PROSITE" id="PS51123">
    <property type="entry name" value="OMPA_2"/>
    <property type="match status" value="1"/>
</dbReference>
<evidence type="ECO:0000256" key="4">
    <source>
        <dbReference type="PROSITE-ProRule" id="PRU00473"/>
    </source>
</evidence>
<accession>A0A150X6X6</accession>